<keyword evidence="5" id="KW-0813">Transport</keyword>
<dbReference type="GeneID" id="113396901"/>
<reference evidence="8" key="1">
    <citation type="submission" date="2025-08" db="UniProtKB">
        <authorList>
            <consortium name="RefSeq"/>
        </authorList>
    </citation>
    <scope>IDENTIFICATION</scope>
    <source>
        <tissue evidence="8">Whole body</tissue>
    </source>
</reference>
<dbReference type="Gene3D" id="1.20.1080.10">
    <property type="entry name" value="Glycerol uptake facilitator protein"/>
    <property type="match status" value="1"/>
</dbReference>
<feature type="transmembrane region" description="Helical" evidence="6">
    <location>
        <begin position="231"/>
        <end position="252"/>
    </location>
</feature>
<dbReference type="OrthoDB" id="3222at2759"/>
<evidence type="ECO:0000256" key="6">
    <source>
        <dbReference type="SAM" id="Phobius"/>
    </source>
</evidence>
<evidence type="ECO:0000256" key="5">
    <source>
        <dbReference type="RuleBase" id="RU000477"/>
    </source>
</evidence>
<dbReference type="GO" id="GO:0005886">
    <property type="term" value="C:plasma membrane"/>
    <property type="evidence" value="ECO:0007669"/>
    <property type="project" value="TreeGrafter"/>
</dbReference>
<evidence type="ECO:0000313" key="8">
    <source>
        <dbReference type="RefSeq" id="XP_026490765.2"/>
    </source>
</evidence>
<dbReference type="RefSeq" id="XP_026490765.2">
    <property type="nucleotide sequence ID" value="XM_026634980.2"/>
</dbReference>
<dbReference type="InterPro" id="IPR000425">
    <property type="entry name" value="MIP"/>
</dbReference>
<evidence type="ECO:0000256" key="3">
    <source>
        <dbReference type="ARBA" id="ARBA00022989"/>
    </source>
</evidence>
<name>A0A8B8I1A0_VANTA</name>
<dbReference type="PANTHER" id="PTHR19139">
    <property type="entry name" value="AQUAPORIN TRANSPORTER"/>
    <property type="match status" value="1"/>
</dbReference>
<comment type="subcellular location">
    <subcellularLocation>
        <location evidence="1">Membrane</location>
        <topology evidence="1">Multi-pass membrane protein</topology>
    </subcellularLocation>
</comment>
<evidence type="ECO:0000256" key="2">
    <source>
        <dbReference type="ARBA" id="ARBA00022692"/>
    </source>
</evidence>
<accession>A0A8B8I1A0</accession>
<feature type="transmembrane region" description="Helical" evidence="6">
    <location>
        <begin position="190"/>
        <end position="211"/>
    </location>
</feature>
<proteinExistence type="inferred from homology"/>
<dbReference type="Proteomes" id="UP001652626">
    <property type="component" value="Chromosome 21"/>
</dbReference>
<keyword evidence="2 5" id="KW-0812">Transmembrane</keyword>
<dbReference type="AlphaFoldDB" id="A0A8B8I1A0"/>
<dbReference type="PANTHER" id="PTHR19139:SF270">
    <property type="entry name" value="ENTOMOGLYCEROPORIN 1-RELATED"/>
    <property type="match status" value="1"/>
</dbReference>
<dbReference type="OMA" id="HSCFTDF"/>
<dbReference type="InterPro" id="IPR023271">
    <property type="entry name" value="Aquaporin-like"/>
</dbReference>
<keyword evidence="4 6" id="KW-0472">Membrane</keyword>
<evidence type="ECO:0000313" key="7">
    <source>
        <dbReference type="Proteomes" id="UP001652626"/>
    </source>
</evidence>
<feature type="transmembrane region" description="Helical" evidence="6">
    <location>
        <begin position="155"/>
        <end position="178"/>
    </location>
</feature>
<evidence type="ECO:0000256" key="1">
    <source>
        <dbReference type="ARBA" id="ARBA00004141"/>
    </source>
</evidence>
<sequence length="272" mass="29296">MAVSIRTDCVGKIKVVEELKSRPALEISWCSWWCRNWRAILGELVATTLLIFLCCMTCIPIDGVPLITPMYSPIGSGLIVLFIAQSFGHISGAFMNPSVTLLAVIWGKISLPLGIAYAIAECLGATIGYGMLMVLSPSDLIAGGICTTQPHAGHTVYQALGVEVVFTAALGFVICSVWDPVNEEKNECTSIKFGLSVSGLAIAGGPLAGASMNPARSLGPAIWTARWSSHWIYWVGPLFGGAVTVTLYKLVWLKREPITQPRLLAWNDDREA</sequence>
<evidence type="ECO:0000256" key="4">
    <source>
        <dbReference type="ARBA" id="ARBA00023136"/>
    </source>
</evidence>
<dbReference type="InterPro" id="IPR034294">
    <property type="entry name" value="Aquaporin_transptr"/>
</dbReference>
<organism evidence="7 8">
    <name type="scientific">Vanessa tameamea</name>
    <name type="common">Kamehameha butterfly</name>
    <dbReference type="NCBI Taxonomy" id="334116"/>
    <lineage>
        <taxon>Eukaryota</taxon>
        <taxon>Metazoa</taxon>
        <taxon>Ecdysozoa</taxon>
        <taxon>Arthropoda</taxon>
        <taxon>Hexapoda</taxon>
        <taxon>Insecta</taxon>
        <taxon>Pterygota</taxon>
        <taxon>Neoptera</taxon>
        <taxon>Endopterygota</taxon>
        <taxon>Lepidoptera</taxon>
        <taxon>Glossata</taxon>
        <taxon>Ditrysia</taxon>
        <taxon>Papilionoidea</taxon>
        <taxon>Nymphalidae</taxon>
        <taxon>Nymphalinae</taxon>
        <taxon>Vanessa</taxon>
    </lineage>
</organism>
<feature type="transmembrane region" description="Helical" evidence="6">
    <location>
        <begin position="79"/>
        <end position="106"/>
    </location>
</feature>
<dbReference type="SUPFAM" id="SSF81338">
    <property type="entry name" value="Aquaporin-like"/>
    <property type="match status" value="1"/>
</dbReference>
<keyword evidence="3 6" id="KW-1133">Transmembrane helix</keyword>
<feature type="transmembrane region" description="Helical" evidence="6">
    <location>
        <begin position="44"/>
        <end position="67"/>
    </location>
</feature>
<dbReference type="Pfam" id="PF00230">
    <property type="entry name" value="MIP"/>
    <property type="match status" value="1"/>
</dbReference>
<keyword evidence="7" id="KW-1185">Reference proteome</keyword>
<dbReference type="GO" id="GO:0015267">
    <property type="term" value="F:channel activity"/>
    <property type="evidence" value="ECO:0007669"/>
    <property type="project" value="InterPro"/>
</dbReference>
<gene>
    <name evidence="8" type="primary">LOC113396901</name>
</gene>
<protein>
    <submittedName>
        <fullName evidence="8">Aquaporin-like</fullName>
    </submittedName>
</protein>
<comment type="similarity">
    <text evidence="5">Belongs to the MIP/aquaporin (TC 1.A.8) family.</text>
</comment>
<dbReference type="PRINTS" id="PR00783">
    <property type="entry name" value="MINTRINSICP"/>
</dbReference>
<feature type="transmembrane region" description="Helical" evidence="6">
    <location>
        <begin position="113"/>
        <end position="135"/>
    </location>
</feature>